<dbReference type="AlphaFoldDB" id="A0A4V4HBD9"/>
<evidence type="ECO:0000256" key="1">
    <source>
        <dbReference type="SAM" id="MobiDB-lite"/>
    </source>
</evidence>
<dbReference type="EMBL" id="ML180083">
    <property type="protein sequence ID" value="THU79065.1"/>
    <property type="molecule type" value="Genomic_DNA"/>
</dbReference>
<reference evidence="2 3" key="1">
    <citation type="journal article" date="2019" name="Nat. Ecol. Evol.">
        <title>Megaphylogeny resolves global patterns of mushroom evolution.</title>
        <authorList>
            <person name="Varga T."/>
            <person name="Krizsan K."/>
            <person name="Foldi C."/>
            <person name="Dima B."/>
            <person name="Sanchez-Garcia M."/>
            <person name="Sanchez-Ramirez S."/>
            <person name="Szollosi G.J."/>
            <person name="Szarkandi J.G."/>
            <person name="Papp V."/>
            <person name="Albert L."/>
            <person name="Andreopoulos W."/>
            <person name="Angelini C."/>
            <person name="Antonin V."/>
            <person name="Barry K.W."/>
            <person name="Bougher N.L."/>
            <person name="Buchanan P."/>
            <person name="Buyck B."/>
            <person name="Bense V."/>
            <person name="Catcheside P."/>
            <person name="Chovatia M."/>
            <person name="Cooper J."/>
            <person name="Damon W."/>
            <person name="Desjardin D."/>
            <person name="Finy P."/>
            <person name="Geml J."/>
            <person name="Haridas S."/>
            <person name="Hughes K."/>
            <person name="Justo A."/>
            <person name="Karasinski D."/>
            <person name="Kautmanova I."/>
            <person name="Kiss B."/>
            <person name="Kocsube S."/>
            <person name="Kotiranta H."/>
            <person name="LaButti K.M."/>
            <person name="Lechner B.E."/>
            <person name="Liimatainen K."/>
            <person name="Lipzen A."/>
            <person name="Lukacs Z."/>
            <person name="Mihaltcheva S."/>
            <person name="Morgado L.N."/>
            <person name="Niskanen T."/>
            <person name="Noordeloos M.E."/>
            <person name="Ohm R.A."/>
            <person name="Ortiz-Santana B."/>
            <person name="Ovrebo C."/>
            <person name="Racz N."/>
            <person name="Riley R."/>
            <person name="Savchenko A."/>
            <person name="Shiryaev A."/>
            <person name="Soop K."/>
            <person name="Spirin V."/>
            <person name="Szebenyi C."/>
            <person name="Tomsovsky M."/>
            <person name="Tulloss R.E."/>
            <person name="Uehling J."/>
            <person name="Grigoriev I.V."/>
            <person name="Vagvolgyi C."/>
            <person name="Papp T."/>
            <person name="Martin F.M."/>
            <person name="Miettinen O."/>
            <person name="Hibbett D.S."/>
            <person name="Nagy L.G."/>
        </authorList>
    </citation>
    <scope>NUCLEOTIDE SEQUENCE [LARGE SCALE GENOMIC DNA]</scope>
    <source>
        <strain evidence="2 3">CBS 962.96</strain>
    </source>
</reference>
<feature type="compositionally biased region" description="Basic and acidic residues" evidence="1">
    <location>
        <begin position="170"/>
        <end position="192"/>
    </location>
</feature>
<feature type="region of interest" description="Disordered" evidence="1">
    <location>
        <begin position="238"/>
        <end position="260"/>
    </location>
</feature>
<proteinExistence type="predicted"/>
<organism evidence="2 3">
    <name type="scientific">Dendrothele bispora (strain CBS 962.96)</name>
    <dbReference type="NCBI Taxonomy" id="1314807"/>
    <lineage>
        <taxon>Eukaryota</taxon>
        <taxon>Fungi</taxon>
        <taxon>Dikarya</taxon>
        <taxon>Basidiomycota</taxon>
        <taxon>Agaricomycotina</taxon>
        <taxon>Agaricomycetes</taxon>
        <taxon>Agaricomycetidae</taxon>
        <taxon>Agaricales</taxon>
        <taxon>Agaricales incertae sedis</taxon>
        <taxon>Dendrothele</taxon>
    </lineage>
</organism>
<gene>
    <name evidence="2" type="ORF">K435DRAFT_875922</name>
</gene>
<name>A0A4V4HBD9_DENBC</name>
<sequence length="431" mass="45437">MSSSTTATTIDAFVKKLTGDVADLGEYLEKNKSPAVVSAALKAVSDTLASTDSGSFGILSADETAYGLADEAIVLLNKASKLEGIAHCNTLKGARDTFFAMKKAWATRRAQHKKSEKAKQTTDDGGDDVEIVTDNSSCHHCSSTHDPSKECPSKYLGRISKTKSAAATLDKAKNKSGPKVDVEIDSDVKMKDSPSPSQVQTRASTVSIPQIASAQERSEQKDAVQQLAQMLSIAGFQGGLPMSPARHQQNQEYAPKPPRPPVIPDLTVNFFPTIALSQVLTFLAQHRGVHRVAAGAGPLPIGALLGVTNRTPTKKGTSHIPGTLVRTIASLITREVRACFHVLTRLLITSTTPTSSPSTNTTTTQQHAPPPVPVPTPVASASASTSTSPTFAKCVKRTTQPIATGTSATLTTRPPKTVELLLVSPQPSTTS</sequence>
<protein>
    <submittedName>
        <fullName evidence="2">Uncharacterized protein</fullName>
    </submittedName>
</protein>
<feature type="region of interest" description="Disordered" evidence="1">
    <location>
        <begin position="167"/>
        <end position="206"/>
    </location>
</feature>
<keyword evidence="3" id="KW-1185">Reference proteome</keyword>
<feature type="compositionally biased region" description="Polar residues" evidence="1">
    <location>
        <begin position="194"/>
        <end position="206"/>
    </location>
</feature>
<feature type="compositionally biased region" description="Low complexity" evidence="1">
    <location>
        <begin position="351"/>
        <end position="367"/>
    </location>
</feature>
<accession>A0A4V4HBD9</accession>
<feature type="region of interest" description="Disordered" evidence="1">
    <location>
        <begin position="351"/>
        <end position="392"/>
    </location>
</feature>
<evidence type="ECO:0000313" key="3">
    <source>
        <dbReference type="Proteomes" id="UP000297245"/>
    </source>
</evidence>
<dbReference type="Proteomes" id="UP000297245">
    <property type="component" value="Unassembled WGS sequence"/>
</dbReference>
<feature type="region of interest" description="Disordered" evidence="1">
    <location>
        <begin position="109"/>
        <end position="131"/>
    </location>
</feature>
<evidence type="ECO:0000313" key="2">
    <source>
        <dbReference type="EMBL" id="THU79065.1"/>
    </source>
</evidence>
<feature type="compositionally biased region" description="Low complexity" evidence="1">
    <location>
        <begin position="377"/>
        <end position="390"/>
    </location>
</feature>